<reference evidence="3" key="1">
    <citation type="journal article" date="2014" name="Nat. Commun.">
        <title>The emerging biofuel crop Camelina sativa retains a highly undifferentiated hexaploid genome structure.</title>
        <authorList>
            <person name="Kagale S."/>
            <person name="Koh C."/>
            <person name="Nixon J."/>
            <person name="Bollina V."/>
            <person name="Clarke W.E."/>
            <person name="Tuteja R."/>
            <person name="Spillane C."/>
            <person name="Robinson S.J."/>
            <person name="Links M.G."/>
            <person name="Clarke C."/>
            <person name="Higgins E.E."/>
            <person name="Huebert T."/>
            <person name="Sharpe A.G."/>
            <person name="Parkin I.A."/>
        </authorList>
    </citation>
    <scope>NUCLEOTIDE SEQUENCE [LARGE SCALE GENOMIC DNA]</scope>
    <source>
        <strain evidence="3">cv. DH55</strain>
    </source>
</reference>
<evidence type="ECO:0000256" key="1">
    <source>
        <dbReference type="SAM" id="MobiDB-lite"/>
    </source>
</evidence>
<feature type="chain" id="PRO_5045821877" evidence="2">
    <location>
        <begin position="23"/>
        <end position="194"/>
    </location>
</feature>
<protein>
    <submittedName>
        <fullName evidence="4">Uncharacterized protein LOC104741736</fullName>
    </submittedName>
</protein>
<proteinExistence type="predicted"/>
<evidence type="ECO:0000313" key="4">
    <source>
        <dbReference type="RefSeq" id="XP_010460951.1"/>
    </source>
</evidence>
<evidence type="ECO:0000313" key="3">
    <source>
        <dbReference type="Proteomes" id="UP000694864"/>
    </source>
</evidence>
<dbReference type="RefSeq" id="XP_010460951.1">
    <property type="nucleotide sequence ID" value="XM_010462649.2"/>
</dbReference>
<reference evidence="4" key="2">
    <citation type="submission" date="2025-08" db="UniProtKB">
        <authorList>
            <consortium name="RefSeq"/>
        </authorList>
    </citation>
    <scope>IDENTIFICATION</scope>
    <source>
        <tissue evidence="4">Leaf</tissue>
    </source>
</reference>
<feature type="compositionally biased region" description="Basic and acidic residues" evidence="1">
    <location>
        <begin position="69"/>
        <end position="79"/>
    </location>
</feature>
<feature type="region of interest" description="Disordered" evidence="1">
    <location>
        <begin position="47"/>
        <end position="83"/>
    </location>
</feature>
<organism evidence="3 4">
    <name type="scientific">Camelina sativa</name>
    <name type="common">False flax</name>
    <name type="synonym">Myagrum sativum</name>
    <dbReference type="NCBI Taxonomy" id="90675"/>
    <lineage>
        <taxon>Eukaryota</taxon>
        <taxon>Viridiplantae</taxon>
        <taxon>Streptophyta</taxon>
        <taxon>Embryophyta</taxon>
        <taxon>Tracheophyta</taxon>
        <taxon>Spermatophyta</taxon>
        <taxon>Magnoliopsida</taxon>
        <taxon>eudicotyledons</taxon>
        <taxon>Gunneridae</taxon>
        <taxon>Pentapetalae</taxon>
        <taxon>rosids</taxon>
        <taxon>malvids</taxon>
        <taxon>Brassicales</taxon>
        <taxon>Brassicaceae</taxon>
        <taxon>Camelineae</taxon>
        <taxon>Camelina</taxon>
    </lineage>
</organism>
<keyword evidence="2" id="KW-0732">Signal</keyword>
<accession>A0ABM0VTN7</accession>
<name>A0ABM0VTN7_CAMSA</name>
<dbReference type="GeneID" id="104741736"/>
<feature type="signal peptide" evidence="2">
    <location>
        <begin position="1"/>
        <end position="22"/>
    </location>
</feature>
<sequence>MSNLSFMMAFLLSFLLLFSCQSIIIEARESKECVGKCPPKPSPSMIDAKEGVNKCPPTPSPSMIDSEEGVNKKGKDIGKCHKSPTPSMIASEETLNKVCMDNKGNKIKCHCKCPKHKAHTPSPSMMMDSERANNMNHKGHMGKCPPSPSPSMIDLEGVLIKECMDHKGRMNKCHCKCPKAKTLTPSMNDYGFLN</sequence>
<dbReference type="Proteomes" id="UP000694864">
    <property type="component" value="Chromosome 14"/>
</dbReference>
<keyword evidence="3" id="KW-1185">Reference proteome</keyword>
<evidence type="ECO:0000256" key="2">
    <source>
        <dbReference type="SAM" id="SignalP"/>
    </source>
</evidence>
<gene>
    <name evidence="4" type="primary">LOC104741736</name>
</gene>